<name>A0A386TYE7_9AGAR</name>
<dbReference type="GO" id="GO:0004519">
    <property type="term" value="F:endonuclease activity"/>
    <property type="evidence" value="ECO:0007669"/>
    <property type="project" value="UniProtKB-KW"/>
</dbReference>
<keyword evidence="4" id="KW-0378">Hydrolase</keyword>
<comment type="function">
    <text evidence="1">Mitochondrial DNA endonuclease involved in intron homing.</text>
</comment>
<proteinExistence type="predicted"/>
<dbReference type="InterPro" id="IPR027434">
    <property type="entry name" value="Homing_endonucl"/>
</dbReference>
<evidence type="ECO:0000259" key="3">
    <source>
        <dbReference type="Pfam" id="PF03161"/>
    </source>
</evidence>
<keyword evidence="2" id="KW-0732">Signal</keyword>
<evidence type="ECO:0000256" key="2">
    <source>
        <dbReference type="SAM" id="SignalP"/>
    </source>
</evidence>
<reference evidence="4" key="1">
    <citation type="submission" date="2018-08" db="EMBL/GenBank/DDBJ databases">
        <title>Comparative mitochondrial genomics of the basidiomycete Termitomyces.</title>
        <authorList>
            <person name="Nieuwenhuis M."/>
        </authorList>
    </citation>
    <scope>NUCLEOTIDE SEQUENCE</scope>
    <source>
        <strain evidence="4">Mi166</strain>
    </source>
</reference>
<keyword evidence="4" id="KW-0496">Mitochondrion</keyword>
<dbReference type="EMBL" id="MH725795">
    <property type="protein sequence ID" value="AYE93246.1"/>
    <property type="molecule type" value="Genomic_DNA"/>
</dbReference>
<dbReference type="SUPFAM" id="SSF55608">
    <property type="entry name" value="Homing endonucleases"/>
    <property type="match status" value="1"/>
</dbReference>
<keyword evidence="4" id="KW-0255">Endonuclease</keyword>
<feature type="chain" id="PRO_5017363127" evidence="2">
    <location>
        <begin position="36"/>
        <end position="217"/>
    </location>
</feature>
<evidence type="ECO:0000313" key="4">
    <source>
        <dbReference type="EMBL" id="AYE93246.1"/>
    </source>
</evidence>
<organism evidence="4">
    <name type="scientific">Termitomyces sp</name>
    <dbReference type="NCBI Taxonomy" id="1916073"/>
    <lineage>
        <taxon>Eukaryota</taxon>
        <taxon>Fungi</taxon>
        <taxon>Dikarya</taxon>
        <taxon>Basidiomycota</taxon>
        <taxon>Agaricomycotina</taxon>
        <taxon>Agaricomycetes</taxon>
        <taxon>Agaricomycetidae</taxon>
        <taxon>Agaricales</taxon>
        <taxon>Tricholomatineae</taxon>
        <taxon>Lyophyllaceae</taxon>
        <taxon>Termitomyces</taxon>
    </lineage>
</organism>
<accession>A0A386TYE7</accession>
<dbReference type="AlphaFoldDB" id="A0A386TYE7"/>
<dbReference type="InterPro" id="IPR004860">
    <property type="entry name" value="LAGLIDADG_dom"/>
</dbReference>
<keyword evidence="4" id="KW-0540">Nuclease</keyword>
<geneLocation type="mitochondrion" evidence="4"/>
<evidence type="ECO:0000256" key="1">
    <source>
        <dbReference type="ARBA" id="ARBA00002670"/>
    </source>
</evidence>
<gene>
    <name evidence="4" type="primary">oi3cob</name>
    <name evidence="4" type="ORF">C0995_000109</name>
</gene>
<feature type="domain" description="Homing endonuclease LAGLIDADG" evidence="3">
    <location>
        <begin position="23"/>
        <end position="196"/>
    </location>
</feature>
<dbReference type="Gene3D" id="3.10.28.10">
    <property type="entry name" value="Homing endonucleases"/>
    <property type="match status" value="2"/>
</dbReference>
<sequence>MPFNKPRTRAAQRIGPHSLNILSLLIGSLLGDASAEKHGEGTRICFQQEHSNNGYLLWFNRQVADLGYCKNVTPNIHTRLGKGGKLRQLSRFKTFTYASFNWIEEAFYVKIESQRIKIVPPFVEEYLTPLALAVWIMDDGGAVSSGLKIATNNFTLIQVNLLCKIINCKYELNARPVSAGVANQYIIYIPSSSMAVLAKIIWPHMHPSMYYKLNSYL</sequence>
<protein>
    <submittedName>
        <fullName evidence="4">LAGLIDADG homing endonuclease</fullName>
    </submittedName>
</protein>
<feature type="signal peptide" evidence="2">
    <location>
        <begin position="1"/>
        <end position="35"/>
    </location>
</feature>
<dbReference type="Pfam" id="PF03161">
    <property type="entry name" value="LAGLIDADG_2"/>
    <property type="match status" value="1"/>
</dbReference>